<comment type="caution">
    <text evidence="1">The sequence shown here is derived from an EMBL/GenBank/DDBJ whole genome shotgun (WGS) entry which is preliminary data.</text>
</comment>
<name>A0AA38YLI1_VITRO</name>
<proteinExistence type="predicted"/>
<keyword evidence="2" id="KW-1185">Reference proteome</keyword>
<dbReference type="EMBL" id="JARBHA010000019">
    <property type="protein sequence ID" value="KAJ9672658.1"/>
    <property type="molecule type" value="Genomic_DNA"/>
</dbReference>
<dbReference type="PANTHER" id="PTHR44830">
    <property type="entry name" value="ELONGATION FACTOR 1 ALPHA"/>
    <property type="match status" value="1"/>
</dbReference>
<dbReference type="SUPFAM" id="SSF50447">
    <property type="entry name" value="Translation proteins"/>
    <property type="match status" value="1"/>
</dbReference>
<accession>A0AA38YLI1</accession>
<gene>
    <name evidence="1" type="ORF">PVL29_026041</name>
</gene>
<protein>
    <submittedName>
        <fullName evidence="1">Uncharacterized protein</fullName>
    </submittedName>
</protein>
<evidence type="ECO:0000313" key="1">
    <source>
        <dbReference type="EMBL" id="KAJ9672658.1"/>
    </source>
</evidence>
<dbReference type="PANTHER" id="PTHR44830:SF1">
    <property type="entry name" value="TR-TYPE G DOMAIN-CONTAINING PROTEIN"/>
    <property type="match status" value="1"/>
</dbReference>
<reference evidence="1 2" key="1">
    <citation type="journal article" date="2023" name="BMC Biotechnol.">
        <title>Vitis rotundifolia cv Carlos genome sequencing.</title>
        <authorList>
            <person name="Huff M."/>
            <person name="Hulse-Kemp A."/>
            <person name="Scheffler B."/>
            <person name="Youngblood R."/>
            <person name="Simpson S."/>
            <person name="Babiker E."/>
            <person name="Staton M."/>
        </authorList>
    </citation>
    <scope>NUCLEOTIDE SEQUENCE [LARGE SCALE GENOMIC DNA]</scope>
    <source>
        <tissue evidence="1">Leaf</tissue>
    </source>
</reference>
<organism evidence="1 2">
    <name type="scientific">Vitis rotundifolia</name>
    <name type="common">Muscadine grape</name>
    <dbReference type="NCBI Taxonomy" id="103349"/>
    <lineage>
        <taxon>Eukaryota</taxon>
        <taxon>Viridiplantae</taxon>
        <taxon>Streptophyta</taxon>
        <taxon>Embryophyta</taxon>
        <taxon>Tracheophyta</taxon>
        <taxon>Spermatophyta</taxon>
        <taxon>Magnoliopsida</taxon>
        <taxon>eudicotyledons</taxon>
        <taxon>Gunneridae</taxon>
        <taxon>Pentapetalae</taxon>
        <taxon>rosids</taxon>
        <taxon>Vitales</taxon>
        <taxon>Vitaceae</taxon>
        <taxon>Viteae</taxon>
        <taxon>Vitis</taxon>
    </lineage>
</organism>
<dbReference type="InterPro" id="IPR009000">
    <property type="entry name" value="Transl_B-barrel_sf"/>
</dbReference>
<evidence type="ECO:0000313" key="2">
    <source>
        <dbReference type="Proteomes" id="UP001168098"/>
    </source>
</evidence>
<dbReference type="Gene3D" id="2.40.30.10">
    <property type="entry name" value="Translation factors"/>
    <property type="match status" value="1"/>
</dbReference>
<sequence>MIPDYSQSVKWCFVARHGGDFWPPGLTTEVKFVEMHHQSLPEALPSDNFGFNVKNIAMNDFKRGFITSNSKDDTTKDATNFTAQAIITHDPGQIRNGYAPALDCSFFHHLYPHPSCSPFPHLSYPLNSSPHPTQSTYSTSSNSSSSRVFSTSSIRVLRTATTIHTTTYPLTAIPSLPHISPMAHPRPL</sequence>
<dbReference type="AlphaFoldDB" id="A0AA38YLI1"/>
<dbReference type="Proteomes" id="UP001168098">
    <property type="component" value="Unassembled WGS sequence"/>
</dbReference>